<dbReference type="InterPro" id="IPR011705">
    <property type="entry name" value="BACK"/>
</dbReference>
<dbReference type="PROSITE" id="PS50097">
    <property type="entry name" value="BTB"/>
    <property type="match status" value="1"/>
</dbReference>
<feature type="compositionally biased region" description="Basic and acidic residues" evidence="1">
    <location>
        <begin position="261"/>
        <end position="273"/>
    </location>
</feature>
<dbReference type="AlphaFoldDB" id="A0A8D0GFY9"/>
<evidence type="ECO:0000256" key="1">
    <source>
        <dbReference type="SAM" id="MobiDB-lite"/>
    </source>
</evidence>
<dbReference type="Gene3D" id="3.30.710.10">
    <property type="entry name" value="Potassium Channel Kv1.1, Chain A"/>
    <property type="match status" value="1"/>
</dbReference>
<gene>
    <name evidence="3" type="primary">BTBD19</name>
</gene>
<accession>A0A8D0GFY9</accession>
<protein>
    <submittedName>
        <fullName evidence="3">BTB domain containing 19</fullName>
    </submittedName>
</protein>
<keyword evidence="4" id="KW-1185">Reference proteome</keyword>
<dbReference type="PANTHER" id="PTHR46965">
    <property type="entry name" value="BTB/POZ DOMAIN-CONTAINING PROTEIN 19"/>
    <property type="match status" value="1"/>
</dbReference>
<reference evidence="3" key="2">
    <citation type="submission" date="2025-09" db="UniProtKB">
        <authorList>
            <consortium name="Ensembl"/>
        </authorList>
    </citation>
    <scope>IDENTIFICATION</scope>
</reference>
<dbReference type="Pfam" id="PF07707">
    <property type="entry name" value="BACK"/>
    <property type="match status" value="1"/>
</dbReference>
<dbReference type="InterPro" id="IPR000210">
    <property type="entry name" value="BTB/POZ_dom"/>
</dbReference>
<evidence type="ECO:0000313" key="3">
    <source>
        <dbReference type="Ensembl" id="ENSSPUP00000004806.1"/>
    </source>
</evidence>
<reference evidence="3" key="1">
    <citation type="submission" date="2025-08" db="UniProtKB">
        <authorList>
            <consortium name="Ensembl"/>
        </authorList>
    </citation>
    <scope>IDENTIFICATION</scope>
</reference>
<dbReference type="Ensembl" id="ENSSPUT00000005108.1">
    <property type="protein sequence ID" value="ENSSPUP00000004806.1"/>
    <property type="gene ID" value="ENSSPUG00000003695.1"/>
</dbReference>
<dbReference type="Proteomes" id="UP000694392">
    <property type="component" value="Unplaced"/>
</dbReference>
<dbReference type="InterPro" id="IPR042846">
    <property type="entry name" value="BTBD19"/>
</dbReference>
<dbReference type="SUPFAM" id="SSF54695">
    <property type="entry name" value="POZ domain"/>
    <property type="match status" value="1"/>
</dbReference>
<dbReference type="PANTHER" id="PTHR46965:SF1">
    <property type="entry name" value="BTB_POZ DOMAIN-CONTAINING PROTEIN 19"/>
    <property type="match status" value="1"/>
</dbReference>
<name>A0A8D0GFY9_SPHPU</name>
<feature type="region of interest" description="Disordered" evidence="1">
    <location>
        <begin position="260"/>
        <end position="287"/>
    </location>
</feature>
<dbReference type="SMART" id="SM00225">
    <property type="entry name" value="BTB"/>
    <property type="match status" value="1"/>
</dbReference>
<dbReference type="GeneTree" id="ENSGT00940000162133"/>
<sequence length="287" mass="31753">MESETPVLAVAGSLALCFPVLTQRSGSGDVTFQVGREHQEVFAHRCILACRCQAFHAMLSQPQEPQAPLVLSHVQPEVFLAVIEFLYTNRVTLNSLIVSMARALCVEFIKDTLSAELACEALQVSGRPQAPWRIAGAIHPHLPQEAVQTQSFLELSPSALLPVLRSDRLGIDEAELIQAVRKWAHVGSAVLECPVPEVARAVVRELRLALLSPSDLGALEEENKKDQLIPVEHIAEAWKMHALRKGRGARGHLCRRRRGTLPREHHRYLEPPHKGHSAPQGQEGNRL</sequence>
<dbReference type="InterPro" id="IPR011333">
    <property type="entry name" value="SKP1/BTB/POZ_sf"/>
</dbReference>
<dbReference type="Pfam" id="PF00651">
    <property type="entry name" value="BTB"/>
    <property type="match status" value="1"/>
</dbReference>
<evidence type="ECO:0000259" key="2">
    <source>
        <dbReference type="PROSITE" id="PS50097"/>
    </source>
</evidence>
<dbReference type="Gene3D" id="1.25.40.420">
    <property type="match status" value="1"/>
</dbReference>
<organism evidence="3 4">
    <name type="scientific">Sphenodon punctatus</name>
    <name type="common">Tuatara</name>
    <name type="synonym">Hatteria punctata</name>
    <dbReference type="NCBI Taxonomy" id="8508"/>
    <lineage>
        <taxon>Eukaryota</taxon>
        <taxon>Metazoa</taxon>
        <taxon>Chordata</taxon>
        <taxon>Craniata</taxon>
        <taxon>Vertebrata</taxon>
        <taxon>Euteleostomi</taxon>
        <taxon>Lepidosauria</taxon>
        <taxon>Sphenodontia</taxon>
        <taxon>Sphenodontidae</taxon>
        <taxon>Sphenodon</taxon>
    </lineage>
</organism>
<evidence type="ECO:0000313" key="4">
    <source>
        <dbReference type="Proteomes" id="UP000694392"/>
    </source>
</evidence>
<feature type="domain" description="BTB" evidence="2">
    <location>
        <begin position="28"/>
        <end position="95"/>
    </location>
</feature>
<proteinExistence type="predicted"/>